<evidence type="ECO:0000313" key="3">
    <source>
        <dbReference type="Proteomes" id="UP000293291"/>
    </source>
</evidence>
<proteinExistence type="predicted"/>
<feature type="signal peptide" evidence="1">
    <location>
        <begin position="1"/>
        <end position="26"/>
    </location>
</feature>
<gene>
    <name evidence="2" type="ORF">EUA07_06630</name>
</gene>
<dbReference type="AlphaFoldDB" id="A0A4Q2SD36"/>
<comment type="caution">
    <text evidence="2">The sequence shown here is derived from an EMBL/GenBank/DDBJ whole genome shotgun (WGS) entry which is preliminary data.</text>
</comment>
<evidence type="ECO:0000313" key="2">
    <source>
        <dbReference type="EMBL" id="RYC03225.1"/>
    </source>
</evidence>
<evidence type="ECO:0000256" key="1">
    <source>
        <dbReference type="SAM" id="SignalP"/>
    </source>
</evidence>
<organism evidence="2 3">
    <name type="scientific">Nocardioides ganghwensis</name>
    <dbReference type="NCBI Taxonomy" id="252230"/>
    <lineage>
        <taxon>Bacteria</taxon>
        <taxon>Bacillati</taxon>
        <taxon>Actinomycetota</taxon>
        <taxon>Actinomycetes</taxon>
        <taxon>Propionibacteriales</taxon>
        <taxon>Nocardioidaceae</taxon>
        <taxon>Nocardioides</taxon>
    </lineage>
</organism>
<name>A0A4Q2SD36_9ACTN</name>
<keyword evidence="1" id="KW-0732">Signal</keyword>
<keyword evidence="3" id="KW-1185">Reference proteome</keyword>
<reference evidence="2 3" key="1">
    <citation type="submission" date="2019-01" db="EMBL/GenBank/DDBJ databases">
        <title>Novel species of Nocardioides.</title>
        <authorList>
            <person name="Liu Q."/>
            <person name="Xin Y.-H."/>
        </authorList>
    </citation>
    <scope>NUCLEOTIDE SEQUENCE [LARGE SCALE GENOMIC DNA]</scope>
    <source>
        <strain evidence="2 3">CGMCC 4.6875</strain>
    </source>
</reference>
<feature type="chain" id="PRO_5020535346" evidence="1">
    <location>
        <begin position="27"/>
        <end position="172"/>
    </location>
</feature>
<dbReference type="RefSeq" id="WP_129454216.1">
    <property type="nucleotide sequence ID" value="NZ_JACXYX010000009.1"/>
</dbReference>
<dbReference type="EMBL" id="SDWU01000006">
    <property type="protein sequence ID" value="RYC03225.1"/>
    <property type="molecule type" value="Genomic_DNA"/>
</dbReference>
<protein>
    <submittedName>
        <fullName evidence="2">Uncharacterized protein</fullName>
    </submittedName>
</protein>
<dbReference type="Proteomes" id="UP000293291">
    <property type="component" value="Unassembled WGS sequence"/>
</dbReference>
<accession>A0A4Q2SD36</accession>
<sequence>MRVVVRLLLSALMVIAAIVGVGTAHAAEPMSKERAGRYYLAGTCETKRAYNHFDWHVWLGRKQISRREVANRLPEIKRLTARYARAEQRFLNRLKNPPAAWPSDVRTPVKRMATLQGRYVNALLRASRAANAGSWGFWIKTAWRAGDYKDYPEIIRERLELPPPGKGCGQLG</sequence>